<keyword evidence="3" id="KW-1185">Reference proteome</keyword>
<accession>A0A5C4SNN4</accession>
<keyword evidence="1" id="KW-0812">Transmembrane</keyword>
<feature type="transmembrane region" description="Helical" evidence="1">
    <location>
        <begin position="21"/>
        <end position="44"/>
    </location>
</feature>
<dbReference type="EMBL" id="VDCS01000004">
    <property type="protein sequence ID" value="TNJ45718.1"/>
    <property type="molecule type" value="Genomic_DNA"/>
</dbReference>
<keyword evidence="1" id="KW-1133">Transmembrane helix</keyword>
<keyword evidence="1" id="KW-0472">Membrane</keyword>
<feature type="transmembrane region" description="Helical" evidence="1">
    <location>
        <begin position="50"/>
        <end position="72"/>
    </location>
</feature>
<comment type="caution">
    <text evidence="2">The sequence shown here is derived from an EMBL/GenBank/DDBJ whole genome shotgun (WGS) entry which is preliminary data.</text>
</comment>
<evidence type="ECO:0000256" key="1">
    <source>
        <dbReference type="SAM" id="Phobius"/>
    </source>
</evidence>
<dbReference type="Proteomes" id="UP000308713">
    <property type="component" value="Unassembled WGS sequence"/>
</dbReference>
<dbReference type="OrthoDB" id="1099872at2"/>
<gene>
    <name evidence="2" type="ORF">FGF67_04875</name>
</gene>
<proteinExistence type="predicted"/>
<protein>
    <submittedName>
        <fullName evidence="2">Uncharacterized protein</fullName>
    </submittedName>
</protein>
<sequence length="128" mass="14689">MSHFFKHKLRGKSPGAIAGMIIFGAITITGLAILFAFVIMWLWNWLMPELFHLATITFWQAAGIFILSKILIGGCNGFGSKSESSSNDSECEKEFKSKFSKWKYYDQFWKEEGNEAYEAYVSRIKDHD</sequence>
<evidence type="ECO:0000313" key="3">
    <source>
        <dbReference type="Proteomes" id="UP000308713"/>
    </source>
</evidence>
<evidence type="ECO:0000313" key="2">
    <source>
        <dbReference type="EMBL" id="TNJ45718.1"/>
    </source>
</evidence>
<name>A0A5C4SNN4_9FLAO</name>
<organism evidence="2 3">
    <name type="scientific">Allotamlana fucoidanivorans</name>
    <dbReference type="NCBI Taxonomy" id="2583814"/>
    <lineage>
        <taxon>Bacteria</taxon>
        <taxon>Pseudomonadati</taxon>
        <taxon>Bacteroidota</taxon>
        <taxon>Flavobacteriia</taxon>
        <taxon>Flavobacteriales</taxon>
        <taxon>Flavobacteriaceae</taxon>
        <taxon>Allotamlana</taxon>
    </lineage>
</organism>
<dbReference type="AlphaFoldDB" id="A0A5C4SNN4"/>
<reference evidence="2 3" key="1">
    <citation type="submission" date="2019-05" db="EMBL/GenBank/DDBJ databases">
        <title>Tamlana fucoidanivorans sp. nov., isolated from the surface of algae collected from Fujian province in China.</title>
        <authorList>
            <person name="Li J."/>
        </authorList>
    </citation>
    <scope>NUCLEOTIDE SEQUENCE [LARGE SCALE GENOMIC DNA]</scope>
    <source>
        <strain evidence="2 3">CW2-9</strain>
    </source>
</reference>
<dbReference type="RefSeq" id="WP_139695361.1">
    <property type="nucleotide sequence ID" value="NZ_CP074074.1"/>
</dbReference>